<evidence type="ECO:0000256" key="2">
    <source>
        <dbReference type="ARBA" id="ARBA00022857"/>
    </source>
</evidence>
<dbReference type="Pfam" id="PF00248">
    <property type="entry name" value="Aldo_ket_red"/>
    <property type="match status" value="1"/>
</dbReference>
<dbReference type="PANTHER" id="PTHR43827:SF3">
    <property type="entry name" value="NADP-DEPENDENT OXIDOREDUCTASE DOMAIN-CONTAINING PROTEIN"/>
    <property type="match status" value="1"/>
</dbReference>
<dbReference type="SUPFAM" id="SSF51430">
    <property type="entry name" value="NAD(P)-linked oxidoreductase"/>
    <property type="match status" value="1"/>
</dbReference>
<dbReference type="InterPro" id="IPR023210">
    <property type="entry name" value="NADP_OxRdtase_dom"/>
</dbReference>
<accession>A0ABR4PDA5</accession>
<dbReference type="InterPro" id="IPR018170">
    <property type="entry name" value="Aldo/ket_reductase_CS"/>
</dbReference>
<comment type="similarity">
    <text evidence="1">Belongs to the aldo/keto reductase family.</text>
</comment>
<protein>
    <submittedName>
        <fullName evidence="6">Aldo/keto reductase</fullName>
    </submittedName>
</protein>
<keyword evidence="2" id="KW-0521">NADP</keyword>
<organism evidence="6 7">
    <name type="scientific">Phlyctema vagabunda</name>
    <dbReference type="NCBI Taxonomy" id="108571"/>
    <lineage>
        <taxon>Eukaryota</taxon>
        <taxon>Fungi</taxon>
        <taxon>Dikarya</taxon>
        <taxon>Ascomycota</taxon>
        <taxon>Pezizomycotina</taxon>
        <taxon>Leotiomycetes</taxon>
        <taxon>Helotiales</taxon>
        <taxon>Dermateaceae</taxon>
        <taxon>Phlyctema</taxon>
    </lineage>
</organism>
<dbReference type="Gene3D" id="3.20.20.100">
    <property type="entry name" value="NADP-dependent oxidoreductase domain"/>
    <property type="match status" value="1"/>
</dbReference>
<gene>
    <name evidence="6" type="ORF">PVAG01_07748</name>
</gene>
<evidence type="ECO:0000256" key="3">
    <source>
        <dbReference type="ARBA" id="ARBA00023002"/>
    </source>
</evidence>
<dbReference type="PIRSF" id="PIRSF000097">
    <property type="entry name" value="AKR"/>
    <property type="match status" value="1"/>
</dbReference>
<dbReference type="CDD" id="cd19120">
    <property type="entry name" value="AKR_AKR3C2-3"/>
    <property type="match status" value="1"/>
</dbReference>
<comment type="caution">
    <text evidence="6">The sequence shown here is derived from an EMBL/GenBank/DDBJ whole genome shotgun (WGS) entry which is preliminary data.</text>
</comment>
<feature type="compositionally biased region" description="Polar residues" evidence="4">
    <location>
        <begin position="35"/>
        <end position="47"/>
    </location>
</feature>
<proteinExistence type="inferred from homology"/>
<evidence type="ECO:0000256" key="1">
    <source>
        <dbReference type="ARBA" id="ARBA00007905"/>
    </source>
</evidence>
<dbReference type="PANTHER" id="PTHR43827">
    <property type="entry name" value="2,5-DIKETO-D-GLUCONIC ACID REDUCTASE"/>
    <property type="match status" value="1"/>
</dbReference>
<evidence type="ECO:0000313" key="7">
    <source>
        <dbReference type="Proteomes" id="UP001629113"/>
    </source>
</evidence>
<evidence type="ECO:0000313" key="6">
    <source>
        <dbReference type="EMBL" id="KAL3421303.1"/>
    </source>
</evidence>
<dbReference type="InterPro" id="IPR044494">
    <property type="entry name" value="AKR3C2/3"/>
</dbReference>
<dbReference type="EMBL" id="JBFCZG010000006">
    <property type="protein sequence ID" value="KAL3421303.1"/>
    <property type="molecule type" value="Genomic_DNA"/>
</dbReference>
<evidence type="ECO:0000256" key="4">
    <source>
        <dbReference type="SAM" id="MobiDB-lite"/>
    </source>
</evidence>
<dbReference type="InterPro" id="IPR036812">
    <property type="entry name" value="NAD(P)_OxRdtase_dom_sf"/>
</dbReference>
<feature type="domain" description="NADP-dependent oxidoreductase" evidence="5">
    <location>
        <begin position="80"/>
        <end position="331"/>
    </location>
</feature>
<keyword evidence="3" id="KW-0560">Oxidoreductase</keyword>
<dbReference type="PRINTS" id="PR00069">
    <property type="entry name" value="ALDKETRDTASE"/>
</dbReference>
<reference evidence="6 7" key="1">
    <citation type="submission" date="2024-06" db="EMBL/GenBank/DDBJ databases">
        <title>Complete genome of Phlyctema vagabunda strain 19-DSS-EL-015.</title>
        <authorList>
            <person name="Fiorenzani C."/>
        </authorList>
    </citation>
    <scope>NUCLEOTIDE SEQUENCE [LARGE SCALE GENOMIC DNA]</scope>
    <source>
        <strain evidence="6 7">19-DSS-EL-015</strain>
    </source>
</reference>
<name>A0ABR4PDA5_9HELO</name>
<feature type="region of interest" description="Disordered" evidence="4">
    <location>
        <begin position="32"/>
        <end position="60"/>
    </location>
</feature>
<dbReference type="PROSITE" id="PS00062">
    <property type="entry name" value="ALDOKETO_REDUCTASE_2"/>
    <property type="match status" value="1"/>
</dbReference>
<dbReference type="InterPro" id="IPR020471">
    <property type="entry name" value="AKR"/>
</dbReference>
<keyword evidence="7" id="KW-1185">Reference proteome</keyword>
<dbReference type="Proteomes" id="UP001629113">
    <property type="component" value="Unassembled WGS sequence"/>
</dbReference>
<sequence>MISRISLRIHYSKVQFFSAAVTRKPFAISSKRHFQSTPHKMNSTTGSYAPEAGAQAPKQMSQLQDLTLNDGTEIPLLGYGLGTARYKADSDGPIDPELVKTVVMAIKAGYYHLDGAEVYGNEAELGEAIKQSGVPREKLYVTTKISGTKPQDTAEAFALSLKKLQLDYVDQYLIHAPFFATSPADLQKKWADLEAIQASGRAKTIGVSNFLQKDLEAILETAKIVPAINQIEYHPYLQHGGLLDFMREKKIAASAYSPLTAVTKTDGPLDQIYKDLARKYGVTPGEVALRWVIDQGIVALTTSAKEDRLRAYQKVALFKLTPKEVEDIRELGLKKHFRGFWQDKFSADDKS</sequence>
<evidence type="ECO:0000259" key="5">
    <source>
        <dbReference type="Pfam" id="PF00248"/>
    </source>
</evidence>